<protein>
    <submittedName>
        <fullName evidence="2">GH24570</fullName>
    </submittedName>
</protein>
<dbReference type="eggNOG" id="ENOG502S3KB">
    <property type="taxonomic scope" value="Eukaryota"/>
</dbReference>
<dbReference type="EMBL" id="CH916371">
    <property type="protein sequence ID" value="EDV91797.1"/>
    <property type="molecule type" value="Genomic_DNA"/>
</dbReference>
<dbReference type="HOGENOM" id="CLU_104784_0_0_1"/>
<feature type="transmembrane region" description="Helical" evidence="1">
    <location>
        <begin position="81"/>
        <end position="99"/>
    </location>
</feature>
<dbReference type="PhylomeDB" id="B4JM36"/>
<dbReference type="InParanoid" id="B4JM36"/>
<dbReference type="FunCoup" id="B4JM36">
    <property type="interactions" value="60"/>
</dbReference>
<keyword evidence="1" id="KW-1133">Transmembrane helix</keyword>
<dbReference type="Proteomes" id="UP000001070">
    <property type="component" value="Unassembled WGS sequence"/>
</dbReference>
<keyword evidence="1" id="KW-0472">Membrane</keyword>
<dbReference type="GO" id="GO:0016020">
    <property type="term" value="C:membrane"/>
    <property type="evidence" value="ECO:0007669"/>
    <property type="project" value="TreeGrafter"/>
</dbReference>
<sequence>MTKRSVGRQATTTTAAAATCRPPATTAAIKATTAATINERSTSWRRRCATTTTTGTGATTTTMQLSRASFYSSLPACGMSWLLFVLCLLGCLCCCTVALEEDCVDFQGNKVNHGMLYVPGPGVCSLCVCYHSEPLWCKAIYCDPPYFCKNFRVGERCCEFECLDPPGEDKLYQERMRKRAEILAGNSTASQVQIKVAPLAVSTMMLSYLGNTFLNL</sequence>
<dbReference type="OrthoDB" id="6602431at2759"/>
<dbReference type="PANTHER" id="PTHR15256">
    <property type="entry name" value="INTEGRAL MEMBRANE PROTEIN DGCR2/IDD"/>
    <property type="match status" value="1"/>
</dbReference>
<name>B4JM36_DROGR</name>
<dbReference type="OMA" id="CCTVALE"/>
<dbReference type="InterPro" id="IPR042378">
    <property type="entry name" value="IDD"/>
</dbReference>
<gene>
    <name evidence="2" type="primary">Dgri\GH24570</name>
    <name evidence="2" type="ORF">Dgri_GH24570</name>
</gene>
<keyword evidence="3" id="KW-1185">Reference proteome</keyword>
<dbReference type="PANTHER" id="PTHR15256:SF6">
    <property type="entry name" value="INTEGRAL MEMBRANE PROTEIN DGCR2_IDD"/>
    <property type="match status" value="1"/>
</dbReference>
<evidence type="ECO:0000313" key="2">
    <source>
        <dbReference type="EMBL" id="EDV91797.1"/>
    </source>
</evidence>
<keyword evidence="1" id="KW-0812">Transmembrane</keyword>
<accession>B4JM36</accession>
<evidence type="ECO:0000256" key="1">
    <source>
        <dbReference type="SAM" id="Phobius"/>
    </source>
</evidence>
<organism evidence="3">
    <name type="scientific">Drosophila grimshawi</name>
    <name type="common">Hawaiian fruit fly</name>
    <name type="synonym">Idiomyia grimshawi</name>
    <dbReference type="NCBI Taxonomy" id="7222"/>
    <lineage>
        <taxon>Eukaryota</taxon>
        <taxon>Metazoa</taxon>
        <taxon>Ecdysozoa</taxon>
        <taxon>Arthropoda</taxon>
        <taxon>Hexapoda</taxon>
        <taxon>Insecta</taxon>
        <taxon>Pterygota</taxon>
        <taxon>Neoptera</taxon>
        <taxon>Endopterygota</taxon>
        <taxon>Diptera</taxon>
        <taxon>Brachycera</taxon>
        <taxon>Muscomorpha</taxon>
        <taxon>Ephydroidea</taxon>
        <taxon>Drosophilidae</taxon>
        <taxon>Drosophila</taxon>
        <taxon>Hawaiian Drosophila</taxon>
    </lineage>
</organism>
<dbReference type="STRING" id="7222.B4JM36"/>
<proteinExistence type="predicted"/>
<dbReference type="KEGG" id="dgr:6566359"/>
<dbReference type="AlphaFoldDB" id="B4JM36"/>
<evidence type="ECO:0000313" key="3">
    <source>
        <dbReference type="Proteomes" id="UP000001070"/>
    </source>
</evidence>
<reference evidence="2 3" key="1">
    <citation type="journal article" date="2007" name="Nature">
        <title>Evolution of genes and genomes on the Drosophila phylogeny.</title>
        <authorList>
            <consortium name="Drosophila 12 Genomes Consortium"/>
            <person name="Clark A.G."/>
            <person name="Eisen M.B."/>
            <person name="Smith D.R."/>
            <person name="Bergman C.M."/>
            <person name="Oliver B."/>
            <person name="Markow T.A."/>
            <person name="Kaufman T.C."/>
            <person name="Kellis M."/>
            <person name="Gelbart W."/>
            <person name="Iyer V.N."/>
            <person name="Pollard D.A."/>
            <person name="Sackton T.B."/>
            <person name="Larracuente A.M."/>
            <person name="Singh N.D."/>
            <person name="Abad J.P."/>
            <person name="Abt D.N."/>
            <person name="Adryan B."/>
            <person name="Aguade M."/>
            <person name="Akashi H."/>
            <person name="Anderson W.W."/>
            <person name="Aquadro C.F."/>
            <person name="Ardell D.H."/>
            <person name="Arguello R."/>
            <person name="Artieri C.G."/>
            <person name="Barbash D.A."/>
            <person name="Barker D."/>
            <person name="Barsanti P."/>
            <person name="Batterham P."/>
            <person name="Batzoglou S."/>
            <person name="Begun D."/>
            <person name="Bhutkar A."/>
            <person name="Blanco E."/>
            <person name="Bosak S.A."/>
            <person name="Bradley R.K."/>
            <person name="Brand A.D."/>
            <person name="Brent M.R."/>
            <person name="Brooks A.N."/>
            <person name="Brown R.H."/>
            <person name="Butlin R.K."/>
            <person name="Caggese C."/>
            <person name="Calvi B.R."/>
            <person name="Bernardo de Carvalho A."/>
            <person name="Caspi A."/>
            <person name="Castrezana S."/>
            <person name="Celniker S.E."/>
            <person name="Chang J.L."/>
            <person name="Chapple C."/>
            <person name="Chatterji S."/>
            <person name="Chinwalla A."/>
            <person name="Civetta A."/>
            <person name="Clifton S.W."/>
            <person name="Comeron J.M."/>
            <person name="Costello J.C."/>
            <person name="Coyne J.A."/>
            <person name="Daub J."/>
            <person name="David R.G."/>
            <person name="Delcher A.L."/>
            <person name="Delehaunty K."/>
            <person name="Do C.B."/>
            <person name="Ebling H."/>
            <person name="Edwards K."/>
            <person name="Eickbush T."/>
            <person name="Evans J.D."/>
            <person name="Filipski A."/>
            <person name="Findeiss S."/>
            <person name="Freyhult E."/>
            <person name="Fulton L."/>
            <person name="Fulton R."/>
            <person name="Garcia A.C."/>
            <person name="Gardiner A."/>
            <person name="Garfield D.A."/>
            <person name="Garvin B.E."/>
            <person name="Gibson G."/>
            <person name="Gilbert D."/>
            <person name="Gnerre S."/>
            <person name="Godfrey J."/>
            <person name="Good R."/>
            <person name="Gotea V."/>
            <person name="Gravely B."/>
            <person name="Greenberg A.J."/>
            <person name="Griffiths-Jones S."/>
            <person name="Gross S."/>
            <person name="Guigo R."/>
            <person name="Gustafson E.A."/>
            <person name="Haerty W."/>
            <person name="Hahn M.W."/>
            <person name="Halligan D.L."/>
            <person name="Halpern A.L."/>
            <person name="Halter G.M."/>
            <person name="Han M.V."/>
            <person name="Heger A."/>
            <person name="Hillier L."/>
            <person name="Hinrichs A.S."/>
            <person name="Holmes I."/>
            <person name="Hoskins R.A."/>
            <person name="Hubisz M.J."/>
            <person name="Hultmark D."/>
            <person name="Huntley M.A."/>
            <person name="Jaffe D.B."/>
            <person name="Jagadeeshan S."/>
            <person name="Jeck W.R."/>
            <person name="Johnson J."/>
            <person name="Jones C.D."/>
            <person name="Jordan W.C."/>
            <person name="Karpen G.H."/>
            <person name="Kataoka E."/>
            <person name="Keightley P.D."/>
            <person name="Kheradpour P."/>
            <person name="Kirkness E.F."/>
            <person name="Koerich L.B."/>
            <person name="Kristiansen K."/>
            <person name="Kudrna D."/>
            <person name="Kulathinal R.J."/>
            <person name="Kumar S."/>
            <person name="Kwok R."/>
            <person name="Lander E."/>
            <person name="Langley C.H."/>
            <person name="Lapoint R."/>
            <person name="Lazzaro B.P."/>
            <person name="Lee S.J."/>
            <person name="Levesque L."/>
            <person name="Li R."/>
            <person name="Lin C.F."/>
            <person name="Lin M.F."/>
            <person name="Lindblad-Toh K."/>
            <person name="Llopart A."/>
            <person name="Long M."/>
            <person name="Low L."/>
            <person name="Lozovsky E."/>
            <person name="Lu J."/>
            <person name="Luo M."/>
            <person name="Machado C.A."/>
            <person name="Makalowski W."/>
            <person name="Marzo M."/>
            <person name="Matsuda M."/>
            <person name="Matzkin L."/>
            <person name="McAllister B."/>
            <person name="McBride C.S."/>
            <person name="McKernan B."/>
            <person name="McKernan K."/>
            <person name="Mendez-Lago M."/>
            <person name="Minx P."/>
            <person name="Mollenhauer M.U."/>
            <person name="Montooth K."/>
            <person name="Mount S.M."/>
            <person name="Mu X."/>
            <person name="Myers E."/>
            <person name="Negre B."/>
            <person name="Newfeld S."/>
            <person name="Nielsen R."/>
            <person name="Noor M.A."/>
            <person name="O'Grady P."/>
            <person name="Pachter L."/>
            <person name="Papaceit M."/>
            <person name="Parisi M.J."/>
            <person name="Parisi M."/>
            <person name="Parts L."/>
            <person name="Pedersen J.S."/>
            <person name="Pesole G."/>
            <person name="Phillippy A.M."/>
            <person name="Ponting C.P."/>
            <person name="Pop M."/>
            <person name="Porcelli D."/>
            <person name="Powell J.R."/>
            <person name="Prohaska S."/>
            <person name="Pruitt K."/>
            <person name="Puig M."/>
            <person name="Quesneville H."/>
            <person name="Ram K.R."/>
            <person name="Rand D."/>
            <person name="Rasmussen M.D."/>
            <person name="Reed L.K."/>
            <person name="Reenan R."/>
            <person name="Reily A."/>
            <person name="Remington K.A."/>
            <person name="Rieger T.T."/>
            <person name="Ritchie M.G."/>
            <person name="Robin C."/>
            <person name="Rogers Y.H."/>
            <person name="Rohde C."/>
            <person name="Rozas J."/>
            <person name="Rubenfield M.J."/>
            <person name="Ruiz A."/>
            <person name="Russo S."/>
            <person name="Salzberg S.L."/>
            <person name="Sanchez-Gracia A."/>
            <person name="Saranga D.J."/>
            <person name="Sato H."/>
            <person name="Schaeffer S.W."/>
            <person name="Schatz M.C."/>
            <person name="Schlenke T."/>
            <person name="Schwartz R."/>
            <person name="Segarra C."/>
            <person name="Singh R.S."/>
            <person name="Sirot L."/>
            <person name="Sirota M."/>
            <person name="Sisneros N.B."/>
            <person name="Smith C.D."/>
            <person name="Smith T.F."/>
            <person name="Spieth J."/>
            <person name="Stage D.E."/>
            <person name="Stark A."/>
            <person name="Stephan W."/>
            <person name="Strausberg R.L."/>
            <person name="Strempel S."/>
            <person name="Sturgill D."/>
            <person name="Sutton G."/>
            <person name="Sutton G.G."/>
            <person name="Tao W."/>
            <person name="Teichmann S."/>
            <person name="Tobari Y.N."/>
            <person name="Tomimura Y."/>
            <person name="Tsolas J.M."/>
            <person name="Valente V.L."/>
            <person name="Venter E."/>
            <person name="Venter J.C."/>
            <person name="Vicario S."/>
            <person name="Vieira F.G."/>
            <person name="Vilella A.J."/>
            <person name="Villasante A."/>
            <person name="Walenz B."/>
            <person name="Wang J."/>
            <person name="Wasserman M."/>
            <person name="Watts T."/>
            <person name="Wilson D."/>
            <person name="Wilson R.K."/>
            <person name="Wing R.A."/>
            <person name="Wolfner M.F."/>
            <person name="Wong A."/>
            <person name="Wong G.K."/>
            <person name="Wu C.I."/>
            <person name="Wu G."/>
            <person name="Yamamoto D."/>
            <person name="Yang H.P."/>
            <person name="Yang S.P."/>
            <person name="Yorke J.A."/>
            <person name="Yoshida K."/>
            <person name="Zdobnov E."/>
            <person name="Zhang P."/>
            <person name="Zhang Y."/>
            <person name="Zimin A.V."/>
            <person name="Baldwin J."/>
            <person name="Abdouelleil A."/>
            <person name="Abdulkadir J."/>
            <person name="Abebe A."/>
            <person name="Abera B."/>
            <person name="Abreu J."/>
            <person name="Acer S.C."/>
            <person name="Aftuck L."/>
            <person name="Alexander A."/>
            <person name="An P."/>
            <person name="Anderson E."/>
            <person name="Anderson S."/>
            <person name="Arachi H."/>
            <person name="Azer M."/>
            <person name="Bachantsang P."/>
            <person name="Barry A."/>
            <person name="Bayul T."/>
            <person name="Berlin A."/>
            <person name="Bessette D."/>
            <person name="Bloom T."/>
            <person name="Blye J."/>
            <person name="Boguslavskiy L."/>
            <person name="Bonnet C."/>
            <person name="Boukhgalter B."/>
            <person name="Bourzgui I."/>
            <person name="Brown A."/>
            <person name="Cahill P."/>
            <person name="Channer S."/>
            <person name="Cheshatsang Y."/>
            <person name="Chuda L."/>
            <person name="Citroen M."/>
            <person name="Collymore A."/>
            <person name="Cooke P."/>
            <person name="Costello M."/>
            <person name="D'Aco K."/>
            <person name="Daza R."/>
            <person name="De Haan G."/>
            <person name="DeGray S."/>
            <person name="DeMaso C."/>
            <person name="Dhargay N."/>
            <person name="Dooley K."/>
            <person name="Dooley E."/>
            <person name="Doricent M."/>
            <person name="Dorje P."/>
            <person name="Dorjee K."/>
            <person name="Dupes A."/>
            <person name="Elong R."/>
            <person name="Falk J."/>
            <person name="Farina A."/>
            <person name="Faro S."/>
            <person name="Ferguson D."/>
            <person name="Fisher S."/>
            <person name="Foley C.D."/>
            <person name="Franke A."/>
            <person name="Friedrich D."/>
            <person name="Gadbois L."/>
            <person name="Gearin G."/>
            <person name="Gearin C.R."/>
            <person name="Giannoukos G."/>
            <person name="Goode T."/>
            <person name="Graham J."/>
            <person name="Grandbois E."/>
            <person name="Grewal S."/>
            <person name="Gyaltsen K."/>
            <person name="Hafez N."/>
            <person name="Hagos B."/>
            <person name="Hall J."/>
            <person name="Henson C."/>
            <person name="Hollinger A."/>
            <person name="Honan T."/>
            <person name="Huard M.D."/>
            <person name="Hughes L."/>
            <person name="Hurhula B."/>
            <person name="Husby M.E."/>
            <person name="Kamat A."/>
            <person name="Kanga B."/>
            <person name="Kashin S."/>
            <person name="Khazanovich D."/>
            <person name="Kisner P."/>
            <person name="Lance K."/>
            <person name="Lara M."/>
            <person name="Lee W."/>
            <person name="Lennon N."/>
            <person name="Letendre F."/>
            <person name="LeVine R."/>
            <person name="Lipovsky A."/>
            <person name="Liu X."/>
            <person name="Liu J."/>
            <person name="Liu S."/>
            <person name="Lokyitsang T."/>
            <person name="Lokyitsang Y."/>
            <person name="Lubonja R."/>
            <person name="Lui A."/>
            <person name="MacDonald P."/>
            <person name="Magnisalis V."/>
            <person name="Maru K."/>
            <person name="Matthews C."/>
            <person name="McCusker W."/>
            <person name="McDonough S."/>
            <person name="Mehta T."/>
            <person name="Meldrim J."/>
            <person name="Meneus L."/>
            <person name="Mihai O."/>
            <person name="Mihalev A."/>
            <person name="Mihova T."/>
            <person name="Mittelman R."/>
            <person name="Mlenga V."/>
            <person name="Montmayeur A."/>
            <person name="Mulrain L."/>
            <person name="Navidi A."/>
            <person name="Naylor J."/>
            <person name="Negash T."/>
            <person name="Nguyen T."/>
            <person name="Nguyen N."/>
            <person name="Nicol R."/>
            <person name="Norbu C."/>
            <person name="Norbu N."/>
            <person name="Novod N."/>
            <person name="O'Neill B."/>
            <person name="Osman S."/>
            <person name="Markiewicz E."/>
            <person name="Oyono O.L."/>
            <person name="Patti C."/>
            <person name="Phunkhang P."/>
            <person name="Pierre F."/>
            <person name="Priest M."/>
            <person name="Raghuraman S."/>
            <person name="Rege F."/>
            <person name="Reyes R."/>
            <person name="Rise C."/>
            <person name="Rogov P."/>
            <person name="Ross K."/>
            <person name="Ryan E."/>
            <person name="Settipalli S."/>
            <person name="Shea T."/>
            <person name="Sherpa N."/>
            <person name="Shi L."/>
            <person name="Shih D."/>
            <person name="Sparrow T."/>
            <person name="Spaulding J."/>
            <person name="Stalker J."/>
            <person name="Stange-Thomann N."/>
            <person name="Stavropoulos S."/>
            <person name="Stone C."/>
            <person name="Strader C."/>
            <person name="Tesfaye S."/>
            <person name="Thomson T."/>
            <person name="Thoulutsang Y."/>
            <person name="Thoulutsang D."/>
            <person name="Topham K."/>
            <person name="Topping I."/>
            <person name="Tsamla T."/>
            <person name="Vassiliev H."/>
            <person name="Vo A."/>
            <person name="Wangchuk T."/>
            <person name="Wangdi T."/>
            <person name="Weiand M."/>
            <person name="Wilkinson J."/>
            <person name="Wilson A."/>
            <person name="Yadav S."/>
            <person name="Young G."/>
            <person name="Yu Q."/>
            <person name="Zembek L."/>
            <person name="Zhong D."/>
            <person name="Zimmer A."/>
            <person name="Zwirko Z."/>
            <person name="Jaffe D.B."/>
            <person name="Alvarez P."/>
            <person name="Brockman W."/>
            <person name="Butler J."/>
            <person name="Chin C."/>
            <person name="Gnerre S."/>
            <person name="Grabherr M."/>
            <person name="Kleber M."/>
            <person name="Mauceli E."/>
            <person name="MacCallum I."/>
        </authorList>
    </citation>
    <scope>NUCLEOTIDE SEQUENCE [LARGE SCALE GENOMIC DNA]</scope>
    <source>
        <strain evidence="3">Tucson 15287-2541.00</strain>
    </source>
</reference>